<reference evidence="10" key="1">
    <citation type="submission" date="2022-11" db="UniProtKB">
        <authorList>
            <consortium name="WormBaseParasite"/>
        </authorList>
    </citation>
    <scope>IDENTIFICATION</scope>
</reference>
<feature type="transmembrane region" description="Helical" evidence="7">
    <location>
        <begin position="282"/>
        <end position="304"/>
    </location>
</feature>
<proteinExistence type="inferred from homology"/>
<evidence type="ECO:0000256" key="4">
    <source>
        <dbReference type="ARBA" id="ARBA00022989"/>
    </source>
</evidence>
<evidence type="ECO:0000256" key="5">
    <source>
        <dbReference type="ARBA" id="ARBA00023136"/>
    </source>
</evidence>
<dbReference type="WBParaSite" id="ACRNAN_scaffold3595.g11879.t1">
    <property type="protein sequence ID" value="ACRNAN_scaffold3595.g11879.t1"/>
    <property type="gene ID" value="ACRNAN_scaffold3595.g11879"/>
</dbReference>
<feature type="transmembrane region" description="Helical" evidence="7">
    <location>
        <begin position="121"/>
        <end position="141"/>
    </location>
</feature>
<feature type="transmembrane region" description="Helical" evidence="7">
    <location>
        <begin position="251"/>
        <end position="270"/>
    </location>
</feature>
<protein>
    <submittedName>
        <fullName evidence="10">Phosphatidic acid phosphatase type 2/haloperoxidase domain-containing protein</fullName>
    </submittedName>
</protein>
<dbReference type="GO" id="GO:0006644">
    <property type="term" value="P:phospholipid metabolic process"/>
    <property type="evidence" value="ECO:0007669"/>
    <property type="project" value="InterPro"/>
</dbReference>
<keyword evidence="5 7" id="KW-0472">Membrane</keyword>
<evidence type="ECO:0000256" key="6">
    <source>
        <dbReference type="SAM" id="MobiDB-lite"/>
    </source>
</evidence>
<keyword evidence="4 7" id="KW-1133">Transmembrane helix</keyword>
<evidence type="ECO:0000313" key="10">
    <source>
        <dbReference type="WBParaSite" id="ACRNAN_scaffold3595.g11879.t1"/>
    </source>
</evidence>
<feature type="domain" description="Phosphatidic acid phosphatase type 2/haloperoxidase" evidence="8">
    <location>
        <begin position="156"/>
        <end position="297"/>
    </location>
</feature>
<evidence type="ECO:0000259" key="8">
    <source>
        <dbReference type="SMART" id="SM00014"/>
    </source>
</evidence>
<dbReference type="InterPro" id="IPR043216">
    <property type="entry name" value="PAP-like"/>
</dbReference>
<dbReference type="Gene3D" id="1.20.144.10">
    <property type="entry name" value="Phosphatidic acid phosphatase type 2/haloperoxidase"/>
    <property type="match status" value="1"/>
</dbReference>
<evidence type="ECO:0000256" key="2">
    <source>
        <dbReference type="ARBA" id="ARBA00008816"/>
    </source>
</evidence>
<dbReference type="Pfam" id="PF01569">
    <property type="entry name" value="PAP2"/>
    <property type="match status" value="1"/>
</dbReference>
<dbReference type="GO" id="GO:0005886">
    <property type="term" value="C:plasma membrane"/>
    <property type="evidence" value="ECO:0007669"/>
    <property type="project" value="TreeGrafter"/>
</dbReference>
<evidence type="ECO:0000256" key="3">
    <source>
        <dbReference type="ARBA" id="ARBA00022692"/>
    </source>
</evidence>
<evidence type="ECO:0000256" key="7">
    <source>
        <dbReference type="SAM" id="Phobius"/>
    </source>
</evidence>
<dbReference type="Proteomes" id="UP000887540">
    <property type="component" value="Unplaced"/>
</dbReference>
<comment type="similarity">
    <text evidence="2">Belongs to the PA-phosphatase related phosphoesterase family.</text>
</comment>
<feature type="region of interest" description="Disordered" evidence="6">
    <location>
        <begin position="22"/>
        <end position="57"/>
    </location>
</feature>
<dbReference type="InterPro" id="IPR036938">
    <property type="entry name" value="PAP2/HPO_sf"/>
</dbReference>
<accession>A0A914DRR0</accession>
<dbReference type="SUPFAM" id="SSF48317">
    <property type="entry name" value="Acid phosphatase/Vanadium-dependent haloperoxidase"/>
    <property type="match status" value="1"/>
</dbReference>
<dbReference type="GO" id="GO:0046839">
    <property type="term" value="P:phospholipid dephosphorylation"/>
    <property type="evidence" value="ECO:0007669"/>
    <property type="project" value="TreeGrafter"/>
</dbReference>
<comment type="subcellular location">
    <subcellularLocation>
        <location evidence="1">Membrane</location>
        <topology evidence="1">Multi-pass membrane protein</topology>
    </subcellularLocation>
</comment>
<keyword evidence="3 7" id="KW-0812">Transmembrane</keyword>
<name>A0A914DRR0_9BILA</name>
<dbReference type="GO" id="GO:0008195">
    <property type="term" value="F:phosphatidate phosphatase activity"/>
    <property type="evidence" value="ECO:0007669"/>
    <property type="project" value="TreeGrafter"/>
</dbReference>
<sequence>MSTPSDNSDQFRENDLSESVLDPQLADAHLEPHDNGNQEEANTSSPDNNLSKQPTKTAKIMKETKKIPVRSIIFDIVLLYACVEGFKLFCEFVGPIETGFYCNDVGIRYSYRSNTVSGNALYLYCFNIVLITVLLVEWYRLSRVDGDQGHYSEYEIGRHKMNKMVVRTFIFYVGRLRPHFLAVCQPNITLTSCQNSEPFIDAYKCLGPDPSQIREARLSFWSGHSSLSMVSSTFAVLYLQCRLHGLLPSQVLLPILQMSIMGMGMFISYSRIYDNMHYLSDVLAGMTVGVFIATLIAVYVAKLFSTAISYEEHKNLIPIPSYSAPSLVKISKQCQD</sequence>
<dbReference type="SMART" id="SM00014">
    <property type="entry name" value="acidPPc"/>
    <property type="match status" value="1"/>
</dbReference>
<dbReference type="PANTHER" id="PTHR10165">
    <property type="entry name" value="LIPID PHOSPHATE PHOSPHATASE"/>
    <property type="match status" value="1"/>
</dbReference>
<evidence type="ECO:0000313" key="9">
    <source>
        <dbReference type="Proteomes" id="UP000887540"/>
    </source>
</evidence>
<dbReference type="AlphaFoldDB" id="A0A914DRR0"/>
<feature type="compositionally biased region" description="Polar residues" evidence="6">
    <location>
        <begin position="38"/>
        <end position="56"/>
    </location>
</feature>
<dbReference type="InterPro" id="IPR000326">
    <property type="entry name" value="PAP2/HPO"/>
</dbReference>
<organism evidence="9 10">
    <name type="scientific">Acrobeloides nanus</name>
    <dbReference type="NCBI Taxonomy" id="290746"/>
    <lineage>
        <taxon>Eukaryota</taxon>
        <taxon>Metazoa</taxon>
        <taxon>Ecdysozoa</taxon>
        <taxon>Nematoda</taxon>
        <taxon>Chromadorea</taxon>
        <taxon>Rhabditida</taxon>
        <taxon>Tylenchina</taxon>
        <taxon>Cephalobomorpha</taxon>
        <taxon>Cephaloboidea</taxon>
        <taxon>Cephalobidae</taxon>
        <taxon>Acrobeloides</taxon>
    </lineage>
</organism>
<dbReference type="GO" id="GO:0007165">
    <property type="term" value="P:signal transduction"/>
    <property type="evidence" value="ECO:0007669"/>
    <property type="project" value="TreeGrafter"/>
</dbReference>
<dbReference type="PANTHER" id="PTHR10165:SF103">
    <property type="entry name" value="PHOSPHOLIPID PHOSPHATASE HOMOLOG 1.2 HOMOLOG"/>
    <property type="match status" value="1"/>
</dbReference>
<evidence type="ECO:0000256" key="1">
    <source>
        <dbReference type="ARBA" id="ARBA00004141"/>
    </source>
</evidence>
<keyword evidence="9" id="KW-1185">Reference proteome</keyword>